<dbReference type="SUPFAM" id="SSF47923">
    <property type="entry name" value="Ypt/Rab-GAP domain of gyp1p"/>
    <property type="match status" value="2"/>
</dbReference>
<dbReference type="PANTHER" id="PTHR47219">
    <property type="entry name" value="RAB GTPASE-ACTIVATING PROTEIN 1-LIKE"/>
    <property type="match status" value="1"/>
</dbReference>
<sequence length="517" mass="57301">MEALGPKIEASGPRIKIEGLGPKIKIEALGPKIEGEDGDEDSEDEKEQEDNEELQEEDGFDADADFDDSTSELFEIEEIRDVRTKDYAGNRTDTLKVEVKWVGNESPTLEPIEEVVESAPDLVMRAILEKYEEPTTKVMKEMAKMTIKERGEINTWLEWASTEERDRSWFTFLSRLGMDDLASKIVELKTDEGRKADRDEFSRLVKLGIPVAFRQQIWLALACHGVVPFSPSSSSSGGGGGAEIPGIPALAPWRSLSFESLVSLSSRSLPPSVKKGIKNDLDRTFPGHSMFSPRSRGLADLNSVLLAFSHTQSAVGYCQGLNQYAAQLLQFLGPRDSLGVLAHIAGAVMPEGYFDETMRGRVVDGLVIEHLIRSEMPRVHDKFNALGFEVGVATGAWFSQCFTGCLGEMELVFRVFDQLLWFGNKTVFKLAMRIVGKNEGRILEAGSATELYGLFVQMALEVDDADVREAAEYRLRTGAITKIKERIMGGKVDALEVEVERLRARYKAKVASAFGDV</sequence>
<dbReference type="InterPro" id="IPR035969">
    <property type="entry name" value="Rab-GAP_TBC_sf"/>
</dbReference>
<dbReference type="SMART" id="SM00164">
    <property type="entry name" value="TBC"/>
    <property type="match status" value="1"/>
</dbReference>
<dbReference type="PANTHER" id="PTHR47219:SF20">
    <property type="entry name" value="TBC1 DOMAIN FAMILY MEMBER 2B"/>
    <property type="match status" value="1"/>
</dbReference>
<evidence type="ECO:0000259" key="2">
    <source>
        <dbReference type="PROSITE" id="PS50086"/>
    </source>
</evidence>
<dbReference type="Gene3D" id="1.10.8.270">
    <property type="entry name" value="putative rabgap domain of human tbc1 domain family member 14 like domains"/>
    <property type="match status" value="1"/>
</dbReference>
<dbReference type="InterPro" id="IPR050302">
    <property type="entry name" value="Rab_GAP_TBC_domain"/>
</dbReference>
<dbReference type="PROSITE" id="PS50086">
    <property type="entry name" value="TBC_RABGAP"/>
    <property type="match status" value="1"/>
</dbReference>
<dbReference type="OrthoDB" id="294251at2759"/>
<keyword evidence="4" id="KW-1185">Reference proteome</keyword>
<evidence type="ECO:0000313" key="4">
    <source>
        <dbReference type="Proteomes" id="UP001165082"/>
    </source>
</evidence>
<dbReference type="AlphaFoldDB" id="A0A9W7E5F1"/>
<dbReference type="Gene3D" id="1.10.472.80">
    <property type="entry name" value="Ypt/Rab-GAP domain of gyp1p, domain 3"/>
    <property type="match status" value="1"/>
</dbReference>
<evidence type="ECO:0000256" key="1">
    <source>
        <dbReference type="SAM" id="MobiDB-lite"/>
    </source>
</evidence>
<dbReference type="GO" id="GO:0031267">
    <property type="term" value="F:small GTPase binding"/>
    <property type="evidence" value="ECO:0007669"/>
    <property type="project" value="TreeGrafter"/>
</dbReference>
<comment type="caution">
    <text evidence="3">The sequence shown here is derived from an EMBL/GenBank/DDBJ whole genome shotgun (WGS) entry which is preliminary data.</text>
</comment>
<feature type="compositionally biased region" description="Acidic residues" evidence="1">
    <location>
        <begin position="36"/>
        <end position="66"/>
    </location>
</feature>
<organism evidence="3 4">
    <name type="scientific">Triparma retinervis</name>
    <dbReference type="NCBI Taxonomy" id="2557542"/>
    <lineage>
        <taxon>Eukaryota</taxon>
        <taxon>Sar</taxon>
        <taxon>Stramenopiles</taxon>
        <taxon>Ochrophyta</taxon>
        <taxon>Bolidophyceae</taxon>
        <taxon>Parmales</taxon>
        <taxon>Triparmaceae</taxon>
        <taxon>Triparma</taxon>
    </lineage>
</organism>
<dbReference type="Pfam" id="PF00566">
    <property type="entry name" value="RabGAP-TBC"/>
    <property type="match status" value="1"/>
</dbReference>
<proteinExistence type="predicted"/>
<dbReference type="Proteomes" id="UP001165082">
    <property type="component" value="Unassembled WGS sequence"/>
</dbReference>
<dbReference type="InterPro" id="IPR000195">
    <property type="entry name" value="Rab-GAP-TBC_dom"/>
</dbReference>
<gene>
    <name evidence="3" type="ORF">TrRE_jg6576</name>
</gene>
<feature type="domain" description="Rab-GAP TBC" evidence="2">
    <location>
        <begin position="208"/>
        <end position="423"/>
    </location>
</feature>
<accession>A0A9W7E5F1</accession>
<reference evidence="3" key="1">
    <citation type="submission" date="2022-07" db="EMBL/GenBank/DDBJ databases">
        <title>Genome analysis of Parmales, a sister group of diatoms, reveals the evolutionary specialization of diatoms from phago-mixotrophs to photoautotrophs.</title>
        <authorList>
            <person name="Ban H."/>
            <person name="Sato S."/>
            <person name="Yoshikawa S."/>
            <person name="Kazumasa Y."/>
            <person name="Nakamura Y."/>
            <person name="Ichinomiya M."/>
            <person name="Saitoh K."/>
            <person name="Sato N."/>
            <person name="Blanc-Mathieu R."/>
            <person name="Endo H."/>
            <person name="Kuwata A."/>
            <person name="Ogata H."/>
        </authorList>
    </citation>
    <scope>NUCLEOTIDE SEQUENCE</scope>
</reference>
<dbReference type="EMBL" id="BRXZ01002591">
    <property type="protein sequence ID" value="GMH65825.1"/>
    <property type="molecule type" value="Genomic_DNA"/>
</dbReference>
<feature type="region of interest" description="Disordered" evidence="1">
    <location>
        <begin position="1"/>
        <end position="66"/>
    </location>
</feature>
<dbReference type="GO" id="GO:0005096">
    <property type="term" value="F:GTPase activator activity"/>
    <property type="evidence" value="ECO:0007669"/>
    <property type="project" value="TreeGrafter"/>
</dbReference>
<protein>
    <recommendedName>
        <fullName evidence="2">Rab-GAP TBC domain-containing protein</fullName>
    </recommendedName>
</protein>
<name>A0A9W7E5F1_9STRA</name>
<evidence type="ECO:0000313" key="3">
    <source>
        <dbReference type="EMBL" id="GMH65825.1"/>
    </source>
</evidence>